<evidence type="ECO:0000313" key="3">
    <source>
        <dbReference type="Proteomes" id="UP000198649"/>
    </source>
</evidence>
<feature type="transmembrane region" description="Helical" evidence="1">
    <location>
        <begin position="17"/>
        <end position="37"/>
    </location>
</feature>
<evidence type="ECO:0000313" key="2">
    <source>
        <dbReference type="EMBL" id="SFH89463.1"/>
    </source>
</evidence>
<protein>
    <submittedName>
        <fullName evidence="2">Uncharacterized protein</fullName>
    </submittedName>
</protein>
<organism evidence="2 3">
    <name type="scientific">Nocardioides psychrotolerans</name>
    <dbReference type="NCBI Taxonomy" id="1005945"/>
    <lineage>
        <taxon>Bacteria</taxon>
        <taxon>Bacillati</taxon>
        <taxon>Actinomycetota</taxon>
        <taxon>Actinomycetes</taxon>
        <taxon>Propionibacteriales</taxon>
        <taxon>Nocardioidaceae</taxon>
        <taxon>Nocardioides</taxon>
    </lineage>
</organism>
<name>A0A1I3DS24_9ACTN</name>
<reference evidence="2 3" key="1">
    <citation type="submission" date="2016-10" db="EMBL/GenBank/DDBJ databases">
        <authorList>
            <person name="de Groot N.N."/>
        </authorList>
    </citation>
    <scope>NUCLEOTIDE SEQUENCE [LARGE SCALE GENOMIC DNA]</scope>
    <source>
        <strain evidence="2 3">CGMCC 1.11156</strain>
    </source>
</reference>
<keyword evidence="1" id="KW-0472">Membrane</keyword>
<keyword evidence="1" id="KW-1133">Transmembrane helix</keyword>
<keyword evidence="1" id="KW-0812">Transmembrane</keyword>
<dbReference type="EMBL" id="FOQG01000003">
    <property type="protein sequence ID" value="SFH89463.1"/>
    <property type="molecule type" value="Genomic_DNA"/>
</dbReference>
<proteinExistence type="predicted"/>
<sequence length="38" mass="4097">MATTSPTTVRDDSREEMVGLIFLFAGPVLAFLLTLLIG</sequence>
<evidence type="ECO:0000256" key="1">
    <source>
        <dbReference type="SAM" id="Phobius"/>
    </source>
</evidence>
<dbReference type="Proteomes" id="UP000198649">
    <property type="component" value="Unassembled WGS sequence"/>
</dbReference>
<keyword evidence="3" id="KW-1185">Reference proteome</keyword>
<accession>A0A1I3DS24</accession>
<gene>
    <name evidence="2" type="ORF">SAMN05216561_10357</name>
</gene>
<dbReference type="AlphaFoldDB" id="A0A1I3DS24"/>